<dbReference type="GO" id="GO:0004719">
    <property type="term" value="F:protein-L-isoaspartate (D-aspartate) O-methyltransferase activity"/>
    <property type="evidence" value="ECO:0007669"/>
    <property type="project" value="UniProtKB-EC"/>
</dbReference>
<feature type="active site" evidence="7">
    <location>
        <position position="79"/>
    </location>
</feature>
<keyword evidence="5 7" id="KW-0808">Transferase</keyword>
<name>A0ABT5BJK8_9BACT</name>
<comment type="subcellular location">
    <subcellularLocation>
        <location evidence="1 7">Cytoplasm</location>
    </subcellularLocation>
</comment>
<keyword evidence="6 7" id="KW-0949">S-adenosyl-L-methionine</keyword>
<dbReference type="InterPro" id="IPR029063">
    <property type="entry name" value="SAM-dependent_MTases_sf"/>
</dbReference>
<dbReference type="PANTHER" id="PTHR11579">
    <property type="entry name" value="PROTEIN-L-ISOASPARTATE O-METHYLTRANSFERASE"/>
    <property type="match status" value="1"/>
</dbReference>
<evidence type="ECO:0000256" key="7">
    <source>
        <dbReference type="HAMAP-Rule" id="MF_00090"/>
    </source>
</evidence>
<dbReference type="SUPFAM" id="SSF53335">
    <property type="entry name" value="S-adenosyl-L-methionine-dependent methyltransferases"/>
    <property type="match status" value="1"/>
</dbReference>
<keyword evidence="3 7" id="KW-0963">Cytoplasm</keyword>
<dbReference type="RefSeq" id="WP_272008490.1">
    <property type="nucleotide sequence ID" value="NZ_JAQNDN010000024.1"/>
</dbReference>
<comment type="similarity">
    <text evidence="2 7">Belongs to the methyltransferase superfamily. L-isoaspartyl/D-aspartyl protein methyltransferase family.</text>
</comment>
<dbReference type="NCBIfam" id="TIGR00080">
    <property type="entry name" value="pimt"/>
    <property type="match status" value="1"/>
</dbReference>
<protein>
    <recommendedName>
        <fullName evidence="7">Protein-L-isoaspartate O-methyltransferase</fullName>
        <ecNumber evidence="7">2.1.1.77</ecNumber>
    </recommendedName>
    <alternativeName>
        <fullName evidence="7">L-isoaspartyl protein carboxyl methyltransferase</fullName>
    </alternativeName>
    <alternativeName>
        <fullName evidence="7">Protein L-isoaspartyl methyltransferase</fullName>
    </alternativeName>
    <alternativeName>
        <fullName evidence="7">Protein-beta-aspartate methyltransferase</fullName>
        <shortName evidence="7">PIMT</shortName>
    </alternativeName>
</protein>
<evidence type="ECO:0000256" key="4">
    <source>
        <dbReference type="ARBA" id="ARBA00022603"/>
    </source>
</evidence>
<sequence>MRRSSLLLCTVVACAAAMDEPTQARSRMVEQQLAGRDITDEHVLSAMRRVPRERFVPPEDQRFAYGDHPLPIGHGATISQPYIVALMTQLARVQPGDRVLDVGTGSGYQAAVLAEMGAEVYSIEVVTELAEQAASLLEELDYDNVHVRAGDGYRGWPEAAPFAAIIVAAAAPTIPRPLTEQLAVGGRLVIPVGEFVQDLQVLEKRPSGDLHLETVLPVRFVPMVGEVESQPRSRY</sequence>
<keyword evidence="4 7" id="KW-0489">Methyltransferase</keyword>
<dbReference type="Proteomes" id="UP001217838">
    <property type="component" value="Unassembled WGS sequence"/>
</dbReference>
<comment type="catalytic activity">
    <reaction evidence="7">
        <text>[protein]-L-isoaspartate + S-adenosyl-L-methionine = [protein]-L-isoaspartate alpha-methyl ester + S-adenosyl-L-homocysteine</text>
        <dbReference type="Rhea" id="RHEA:12705"/>
        <dbReference type="Rhea" id="RHEA-COMP:12143"/>
        <dbReference type="Rhea" id="RHEA-COMP:12144"/>
        <dbReference type="ChEBI" id="CHEBI:57856"/>
        <dbReference type="ChEBI" id="CHEBI:59789"/>
        <dbReference type="ChEBI" id="CHEBI:90596"/>
        <dbReference type="ChEBI" id="CHEBI:90598"/>
        <dbReference type="EC" id="2.1.1.77"/>
    </reaction>
</comment>
<evidence type="ECO:0000256" key="6">
    <source>
        <dbReference type="ARBA" id="ARBA00022691"/>
    </source>
</evidence>
<dbReference type="EMBL" id="JAQNDN010000024">
    <property type="protein sequence ID" value="MDC0674341.1"/>
    <property type="molecule type" value="Genomic_DNA"/>
</dbReference>
<dbReference type="CDD" id="cd02440">
    <property type="entry name" value="AdoMet_MTases"/>
    <property type="match status" value="1"/>
</dbReference>
<comment type="function">
    <text evidence="7">Catalyzes the methyl esterification of L-isoaspartyl residues in peptides and proteins that result from spontaneous decomposition of normal L-aspartyl and L-asparaginyl residues. It plays a role in the repair and/or degradation of damaged proteins.</text>
</comment>
<evidence type="ECO:0000256" key="2">
    <source>
        <dbReference type="ARBA" id="ARBA00005369"/>
    </source>
</evidence>
<organism evidence="8 9">
    <name type="scientific">Nannocystis radixulma</name>
    <dbReference type="NCBI Taxonomy" id="2995305"/>
    <lineage>
        <taxon>Bacteria</taxon>
        <taxon>Pseudomonadati</taxon>
        <taxon>Myxococcota</taxon>
        <taxon>Polyangia</taxon>
        <taxon>Nannocystales</taxon>
        <taxon>Nannocystaceae</taxon>
        <taxon>Nannocystis</taxon>
    </lineage>
</organism>
<dbReference type="HAMAP" id="MF_00090">
    <property type="entry name" value="PIMT"/>
    <property type="match status" value="1"/>
</dbReference>
<dbReference type="Pfam" id="PF01135">
    <property type="entry name" value="PCMT"/>
    <property type="match status" value="1"/>
</dbReference>
<accession>A0ABT5BJK8</accession>
<comment type="caution">
    <text evidence="8">The sequence shown here is derived from an EMBL/GenBank/DDBJ whole genome shotgun (WGS) entry which is preliminary data.</text>
</comment>
<evidence type="ECO:0000313" key="8">
    <source>
        <dbReference type="EMBL" id="MDC0674341.1"/>
    </source>
</evidence>
<dbReference type="Gene3D" id="3.40.50.150">
    <property type="entry name" value="Vaccinia Virus protein VP39"/>
    <property type="match status" value="1"/>
</dbReference>
<gene>
    <name evidence="7" type="primary">pcm</name>
    <name evidence="8" type="ORF">POL58_41720</name>
</gene>
<dbReference type="PANTHER" id="PTHR11579:SF0">
    <property type="entry name" value="PROTEIN-L-ISOASPARTATE(D-ASPARTATE) O-METHYLTRANSFERASE"/>
    <property type="match status" value="1"/>
</dbReference>
<proteinExistence type="inferred from homology"/>
<evidence type="ECO:0000313" key="9">
    <source>
        <dbReference type="Proteomes" id="UP001217838"/>
    </source>
</evidence>
<reference evidence="8 9" key="1">
    <citation type="submission" date="2022-11" db="EMBL/GenBank/DDBJ databases">
        <title>Minimal conservation of predation-associated metabolite biosynthetic gene clusters underscores biosynthetic potential of Myxococcota including descriptions for ten novel species: Archangium lansinium sp. nov., Myxococcus landrumus sp. nov., Nannocystis bai.</title>
        <authorList>
            <person name="Ahearne A."/>
            <person name="Stevens C."/>
            <person name="Dowd S."/>
        </authorList>
    </citation>
    <scope>NUCLEOTIDE SEQUENCE [LARGE SCALE GENOMIC DNA]</scope>
    <source>
        <strain evidence="8 9">NCELM</strain>
    </source>
</reference>
<evidence type="ECO:0000256" key="1">
    <source>
        <dbReference type="ARBA" id="ARBA00004496"/>
    </source>
</evidence>
<dbReference type="InterPro" id="IPR000682">
    <property type="entry name" value="PCMT"/>
</dbReference>
<dbReference type="GO" id="GO:0032259">
    <property type="term" value="P:methylation"/>
    <property type="evidence" value="ECO:0007669"/>
    <property type="project" value="UniProtKB-KW"/>
</dbReference>
<dbReference type="EC" id="2.1.1.77" evidence="7"/>
<evidence type="ECO:0000256" key="5">
    <source>
        <dbReference type="ARBA" id="ARBA00022679"/>
    </source>
</evidence>
<dbReference type="NCBIfam" id="NF001453">
    <property type="entry name" value="PRK00312.1"/>
    <property type="match status" value="1"/>
</dbReference>
<keyword evidence="9" id="KW-1185">Reference proteome</keyword>
<evidence type="ECO:0000256" key="3">
    <source>
        <dbReference type="ARBA" id="ARBA00022490"/>
    </source>
</evidence>